<dbReference type="AlphaFoldDB" id="A0A2M7G7P5"/>
<name>A0A2M7G7P5_9BACT</name>
<evidence type="ECO:0000313" key="2">
    <source>
        <dbReference type="EMBL" id="PIW18049.1"/>
    </source>
</evidence>
<dbReference type="Proteomes" id="UP000231019">
    <property type="component" value="Unassembled WGS sequence"/>
</dbReference>
<accession>A0A2M7G7P5</accession>
<comment type="caution">
    <text evidence="2">The sequence shown here is derived from an EMBL/GenBank/DDBJ whole genome shotgun (WGS) entry which is preliminary data.</text>
</comment>
<organism evidence="2 3">
    <name type="scientific">bacterium (Candidatus Blackallbacteria) CG17_big_fil_post_rev_8_21_14_2_50_48_46</name>
    <dbReference type="NCBI Taxonomy" id="2014261"/>
    <lineage>
        <taxon>Bacteria</taxon>
        <taxon>Candidatus Blackallbacteria</taxon>
    </lineage>
</organism>
<gene>
    <name evidence="2" type="ORF">COW36_06500</name>
</gene>
<dbReference type="EMBL" id="PFFQ01000015">
    <property type="protein sequence ID" value="PIW18049.1"/>
    <property type="molecule type" value="Genomic_DNA"/>
</dbReference>
<evidence type="ECO:0000256" key="1">
    <source>
        <dbReference type="SAM" id="Coils"/>
    </source>
</evidence>
<feature type="coiled-coil region" evidence="1">
    <location>
        <begin position="269"/>
        <end position="322"/>
    </location>
</feature>
<protein>
    <submittedName>
        <fullName evidence="2">Uncharacterized protein</fullName>
    </submittedName>
</protein>
<evidence type="ECO:0000313" key="3">
    <source>
        <dbReference type="Proteomes" id="UP000231019"/>
    </source>
</evidence>
<proteinExistence type="predicted"/>
<reference evidence="2 3" key="1">
    <citation type="submission" date="2017-09" db="EMBL/GenBank/DDBJ databases">
        <title>Depth-based differentiation of microbial function through sediment-hosted aquifers and enrichment of novel symbionts in the deep terrestrial subsurface.</title>
        <authorList>
            <person name="Probst A.J."/>
            <person name="Ladd B."/>
            <person name="Jarett J.K."/>
            <person name="Geller-Mcgrath D.E."/>
            <person name="Sieber C.M."/>
            <person name="Emerson J.B."/>
            <person name="Anantharaman K."/>
            <person name="Thomas B.C."/>
            <person name="Malmstrom R."/>
            <person name="Stieglmeier M."/>
            <person name="Klingl A."/>
            <person name="Woyke T."/>
            <person name="Ryan C.M."/>
            <person name="Banfield J.F."/>
        </authorList>
    </citation>
    <scope>NUCLEOTIDE SEQUENCE [LARGE SCALE GENOMIC DNA]</scope>
    <source>
        <strain evidence="2">CG17_big_fil_post_rev_8_21_14_2_50_48_46</strain>
    </source>
</reference>
<sequence length="505" mass="56785">MNPFQLSKGNPAGIDFEALKAASKFNRKPVPRLRDLKADDAQEALFLPPDPALQEQALAETEVMTELAQQEVSAPVSRPTPETHEATEKQEDLQALAQQAKIQKSALRTEKLKDLQHDLVRCFEEDSAPDPNQLKQTLLNLQSRLSLAYTGKLAISEQAGMSLVRPFLQRQSQKIECLRLNKPEMLDAVFQAEAKILSRLRAANPLLPLERSALLCLGEAISKGLRLIFAELETVVTENRQAAPNSEIPEVLSPEQIESRLYALRNQLRNCKEDEKPAIQAEIEGLQAELDQRAVAARLERLSRLQRSLDQQGQQLREIQADLQQVPYESHCRHLHRDALSLKNRSLNELKRAAQQFPSAYPLHSAISSFEKFAGYFQSLQETPAFHQGDCAAYELPTDFQASAAESQALHAILRALEALSRVFSELKTQIQTALRRTRAEAKLAALTALESEWNTAEVLRQGQIEAYWQSDQEPLPALQLELLKTPLERLSELQKLRRTIPAMA</sequence>
<keyword evidence="1" id="KW-0175">Coiled coil</keyword>